<dbReference type="AlphaFoldDB" id="A0A1G2T4S0"/>
<dbReference type="InterPro" id="IPR058596">
    <property type="entry name" value="TraC-like_dom"/>
</dbReference>
<protein>
    <recommendedName>
        <fullName evidence="1">TraC-like domain-containing protein</fullName>
    </recommendedName>
</protein>
<accession>A0A1G2T4S0</accession>
<sequence>MSSSNATQEFVPIKEVRDGVVVLKDGGMRGILLCSSLNFSLKSEDERNAILLQFQDFLNSLDFSVEILVQSRKLDIRPYLALLEEQEGKQTNNLLKIQVREYIQFIKKFTEDANIMTKHFFIVVPYSPAMLSTGAAGGLISRLGIMGGKGSGGSKETGGGGSFEESRSQLEERLSVVEQGLVRTGIRVARLGTEAVIELFYKAFNPGETEKPIKTK</sequence>
<evidence type="ECO:0000313" key="2">
    <source>
        <dbReference type="EMBL" id="OHA91591.1"/>
    </source>
</evidence>
<comment type="caution">
    <text evidence="2">The sequence shown here is derived from an EMBL/GenBank/DDBJ whole genome shotgun (WGS) entry which is preliminary data.</text>
</comment>
<organism evidence="2 3">
    <name type="scientific">Candidatus Zambryskibacteria bacterium RIFCSPHIGHO2_01_FULL_49_18</name>
    <dbReference type="NCBI Taxonomy" id="1802740"/>
    <lineage>
        <taxon>Bacteria</taxon>
        <taxon>Candidatus Zambryskiibacteriota</taxon>
    </lineage>
</organism>
<reference evidence="2 3" key="1">
    <citation type="journal article" date="2016" name="Nat. Commun.">
        <title>Thousands of microbial genomes shed light on interconnected biogeochemical processes in an aquifer system.</title>
        <authorList>
            <person name="Anantharaman K."/>
            <person name="Brown C.T."/>
            <person name="Hug L.A."/>
            <person name="Sharon I."/>
            <person name="Castelle C.J."/>
            <person name="Probst A.J."/>
            <person name="Thomas B.C."/>
            <person name="Singh A."/>
            <person name="Wilkins M.J."/>
            <person name="Karaoz U."/>
            <person name="Brodie E.L."/>
            <person name="Williams K.H."/>
            <person name="Hubbard S.S."/>
            <person name="Banfield J.F."/>
        </authorList>
    </citation>
    <scope>NUCLEOTIDE SEQUENCE [LARGE SCALE GENOMIC DNA]</scope>
</reference>
<evidence type="ECO:0000259" key="1">
    <source>
        <dbReference type="Pfam" id="PF26593"/>
    </source>
</evidence>
<evidence type="ECO:0000313" key="3">
    <source>
        <dbReference type="Proteomes" id="UP000178612"/>
    </source>
</evidence>
<dbReference type="EMBL" id="MHVJ01000011">
    <property type="protein sequence ID" value="OHA91591.1"/>
    <property type="molecule type" value="Genomic_DNA"/>
</dbReference>
<dbReference type="Proteomes" id="UP000178612">
    <property type="component" value="Unassembled WGS sequence"/>
</dbReference>
<name>A0A1G2T4S0_9BACT</name>
<gene>
    <name evidence="2" type="ORF">A2758_00575</name>
</gene>
<proteinExistence type="predicted"/>
<dbReference type="Pfam" id="PF26593">
    <property type="entry name" value="TraC-like"/>
    <property type="match status" value="1"/>
</dbReference>
<feature type="domain" description="TraC-like" evidence="1">
    <location>
        <begin position="18"/>
        <end position="202"/>
    </location>
</feature>